<proteinExistence type="predicted"/>
<keyword evidence="2" id="KW-1185">Reference proteome</keyword>
<dbReference type="RefSeq" id="XP_040612124.1">
    <property type="nucleotide sequence ID" value="XM_040756190.1"/>
</dbReference>
<evidence type="ECO:0000313" key="3">
    <source>
        <dbReference type="RefSeq" id="XP_040612124.1"/>
    </source>
</evidence>
<feature type="coiled-coil region" evidence="1">
    <location>
        <begin position="115"/>
        <end position="156"/>
    </location>
</feature>
<evidence type="ECO:0000313" key="2">
    <source>
        <dbReference type="Proteomes" id="UP000886700"/>
    </source>
</evidence>
<name>A0ABM2YBD6_MESAU</name>
<gene>
    <name evidence="3" type="primary">LOC121143723</name>
</gene>
<feature type="coiled-coil region" evidence="1">
    <location>
        <begin position="221"/>
        <end position="255"/>
    </location>
</feature>
<keyword evidence="1" id="KW-0175">Coiled coil</keyword>
<evidence type="ECO:0000256" key="1">
    <source>
        <dbReference type="SAM" id="Coils"/>
    </source>
</evidence>
<dbReference type="GeneID" id="121143723"/>
<dbReference type="Proteomes" id="UP000886700">
    <property type="component" value="Unplaced"/>
</dbReference>
<organism evidence="2 3">
    <name type="scientific">Mesocricetus auratus</name>
    <name type="common">Golden hamster</name>
    <dbReference type="NCBI Taxonomy" id="10036"/>
    <lineage>
        <taxon>Eukaryota</taxon>
        <taxon>Metazoa</taxon>
        <taxon>Chordata</taxon>
        <taxon>Craniata</taxon>
        <taxon>Vertebrata</taxon>
        <taxon>Euteleostomi</taxon>
        <taxon>Mammalia</taxon>
        <taxon>Eutheria</taxon>
        <taxon>Euarchontoglires</taxon>
        <taxon>Glires</taxon>
        <taxon>Rodentia</taxon>
        <taxon>Myomorpha</taxon>
        <taxon>Muroidea</taxon>
        <taxon>Cricetidae</taxon>
        <taxon>Cricetinae</taxon>
        <taxon>Mesocricetus</taxon>
    </lineage>
</organism>
<reference evidence="3" key="1">
    <citation type="submission" date="2025-08" db="UniProtKB">
        <authorList>
            <consortium name="RefSeq"/>
        </authorList>
    </citation>
    <scope>IDENTIFICATION</scope>
    <source>
        <tissue evidence="3">Liver</tissue>
    </source>
</reference>
<protein>
    <submittedName>
        <fullName evidence="3">Uncharacterized protein LOC121143723</fullName>
    </submittedName>
</protein>
<accession>A0ABM2YBD6</accession>
<sequence>MAAEGRRPGCCSRAAVAESAVEAAVVAASTPGGRYSRQVVAGSLCSVPPRGSRAGSRRCEEWNSGETGGCWEKQEQERAVQLQPQQETGQLECQLAFTSECWSQAATGHRGNQSIQALTMHLENGKEEKSKLLKEIDRLNHENSILQSIRKHQEEEILALKTNQSESFQSFIWDLENHKEKICKLRKERARLTHEISALEATTKRQAEECKNSLATKDGIIQSLTCSLEDGKKTISELEKEITRLTHEISALEATTKRQAEECKNSLATKVSPYMKAIFVFISEILRRKFPVSCSNIQPPFGSYAYSPWSYI</sequence>